<dbReference type="PANTHER" id="PTHR23355:SF35">
    <property type="entry name" value="EXOSOME COMPLEX EXONUCLEASE RRP44"/>
    <property type="match status" value="1"/>
</dbReference>
<feature type="compositionally biased region" description="Acidic residues" evidence="1">
    <location>
        <begin position="84"/>
        <end position="93"/>
    </location>
</feature>
<evidence type="ECO:0000256" key="1">
    <source>
        <dbReference type="SAM" id="MobiDB-lite"/>
    </source>
</evidence>
<proteinExistence type="predicted"/>
<dbReference type="PANTHER" id="PTHR23355">
    <property type="entry name" value="RIBONUCLEASE"/>
    <property type="match status" value="1"/>
</dbReference>
<dbReference type="InterPro" id="IPR033771">
    <property type="entry name" value="Rrp44_CSD1"/>
</dbReference>
<dbReference type="GO" id="GO:0000176">
    <property type="term" value="C:nuclear exosome (RNase complex)"/>
    <property type="evidence" value="ECO:0007669"/>
    <property type="project" value="TreeGrafter"/>
</dbReference>
<feature type="compositionally biased region" description="Basic and acidic residues" evidence="1">
    <location>
        <begin position="94"/>
        <end position="110"/>
    </location>
</feature>
<evidence type="ECO:0000313" key="3">
    <source>
        <dbReference type="EMBL" id="KZT23243.1"/>
    </source>
</evidence>
<keyword evidence="4" id="KW-1185">Reference proteome</keyword>
<sequence length="159" mass="17631">MYTDYLPTATVLAGVKSGQLHQGHFNANPYNYLIHINVLGSVSVPAFNKPVPLVGREKMNLAVHGDVVAVEVFEWSIKRNDHAEDSEEEGEGEEVLKQENKVIQSEETKHTASQKQPTGHIVSIIKRNWRASVLHPLSTTIFHRAKPDPLSLDTSAIST</sequence>
<dbReference type="EMBL" id="KV425587">
    <property type="protein sequence ID" value="KZT23243.1"/>
    <property type="molecule type" value="Genomic_DNA"/>
</dbReference>
<dbReference type="SUPFAM" id="SSF50249">
    <property type="entry name" value="Nucleic acid-binding proteins"/>
    <property type="match status" value="1"/>
</dbReference>
<reference evidence="3 4" key="1">
    <citation type="journal article" date="2016" name="Mol. Biol. Evol.">
        <title>Comparative Genomics of Early-Diverging Mushroom-Forming Fungi Provides Insights into the Origins of Lignocellulose Decay Capabilities.</title>
        <authorList>
            <person name="Nagy L.G."/>
            <person name="Riley R."/>
            <person name="Tritt A."/>
            <person name="Adam C."/>
            <person name="Daum C."/>
            <person name="Floudas D."/>
            <person name="Sun H."/>
            <person name="Yadav J.S."/>
            <person name="Pangilinan J."/>
            <person name="Larsson K.H."/>
            <person name="Matsuura K."/>
            <person name="Barry K."/>
            <person name="Labutti K."/>
            <person name="Kuo R."/>
            <person name="Ohm R.A."/>
            <person name="Bhattacharya S.S."/>
            <person name="Shirouzu T."/>
            <person name="Yoshinaga Y."/>
            <person name="Martin F.M."/>
            <person name="Grigoriev I.V."/>
            <person name="Hibbett D.S."/>
        </authorList>
    </citation>
    <scope>NUCLEOTIDE SEQUENCE [LARGE SCALE GENOMIC DNA]</scope>
    <source>
        <strain evidence="3 4">HHB14362 ss-1</strain>
    </source>
</reference>
<name>A0A165R375_9AGAM</name>
<feature type="domain" description="CSD1" evidence="2">
    <location>
        <begin position="2"/>
        <end position="76"/>
    </location>
</feature>
<accession>A0A165R375</accession>
<dbReference type="InterPro" id="IPR050180">
    <property type="entry name" value="RNR_Ribonuclease"/>
</dbReference>
<evidence type="ECO:0000259" key="2">
    <source>
        <dbReference type="Pfam" id="PF17216"/>
    </source>
</evidence>
<feature type="region of interest" description="Disordered" evidence="1">
    <location>
        <begin position="81"/>
        <end position="118"/>
    </location>
</feature>
<dbReference type="Pfam" id="PF17216">
    <property type="entry name" value="Rrp44_CSD1"/>
    <property type="match status" value="1"/>
</dbReference>
<organism evidence="3 4">
    <name type="scientific">Neolentinus lepideus HHB14362 ss-1</name>
    <dbReference type="NCBI Taxonomy" id="1314782"/>
    <lineage>
        <taxon>Eukaryota</taxon>
        <taxon>Fungi</taxon>
        <taxon>Dikarya</taxon>
        <taxon>Basidiomycota</taxon>
        <taxon>Agaricomycotina</taxon>
        <taxon>Agaricomycetes</taxon>
        <taxon>Gloeophyllales</taxon>
        <taxon>Gloeophyllaceae</taxon>
        <taxon>Neolentinus</taxon>
    </lineage>
</organism>
<dbReference type="GO" id="GO:0016075">
    <property type="term" value="P:rRNA catabolic process"/>
    <property type="evidence" value="ECO:0007669"/>
    <property type="project" value="TreeGrafter"/>
</dbReference>
<dbReference type="GO" id="GO:0000175">
    <property type="term" value="F:3'-5'-RNA exonuclease activity"/>
    <property type="evidence" value="ECO:0007669"/>
    <property type="project" value="TreeGrafter"/>
</dbReference>
<dbReference type="GO" id="GO:0004519">
    <property type="term" value="F:endonuclease activity"/>
    <property type="evidence" value="ECO:0007669"/>
    <property type="project" value="TreeGrafter"/>
</dbReference>
<dbReference type="GO" id="GO:0071031">
    <property type="term" value="P:nuclear mRNA surveillance of mRNA 3'-end processing"/>
    <property type="evidence" value="ECO:0007669"/>
    <property type="project" value="TreeGrafter"/>
</dbReference>
<evidence type="ECO:0000313" key="4">
    <source>
        <dbReference type="Proteomes" id="UP000076761"/>
    </source>
</evidence>
<protein>
    <recommendedName>
        <fullName evidence="2">CSD1 domain-containing protein</fullName>
    </recommendedName>
</protein>
<dbReference type="OrthoDB" id="3245700at2759"/>
<dbReference type="Proteomes" id="UP000076761">
    <property type="component" value="Unassembled WGS sequence"/>
</dbReference>
<dbReference type="InterPro" id="IPR012340">
    <property type="entry name" value="NA-bd_OB-fold"/>
</dbReference>
<dbReference type="Gene3D" id="2.40.50.690">
    <property type="match status" value="1"/>
</dbReference>
<dbReference type="STRING" id="1314782.A0A165R375"/>
<dbReference type="InParanoid" id="A0A165R375"/>
<gene>
    <name evidence="3" type="ORF">NEOLEDRAFT_1180290</name>
</gene>
<dbReference type="GO" id="GO:0000177">
    <property type="term" value="C:cytoplasmic exosome (RNase complex)"/>
    <property type="evidence" value="ECO:0007669"/>
    <property type="project" value="TreeGrafter"/>
</dbReference>
<dbReference type="AlphaFoldDB" id="A0A165R375"/>